<evidence type="ECO:0000313" key="16">
    <source>
        <dbReference type="Proteomes" id="UP001151088"/>
    </source>
</evidence>
<evidence type="ECO:0000256" key="5">
    <source>
        <dbReference type="ARBA" id="ARBA00022679"/>
    </source>
</evidence>
<comment type="caution">
    <text evidence="15">The sequence shown here is derived from an EMBL/GenBank/DDBJ whole genome shotgun (WGS) entry which is preliminary data.</text>
</comment>
<keyword evidence="9" id="KW-0408">Iron</keyword>
<evidence type="ECO:0000256" key="7">
    <source>
        <dbReference type="ARBA" id="ARBA00022898"/>
    </source>
</evidence>
<dbReference type="PROSITE" id="PS00503">
    <property type="entry name" value="PECTINESTERASE_2"/>
    <property type="match status" value="1"/>
</dbReference>
<protein>
    <recommendedName>
        <fullName evidence="10">Thiamine pyrimidine synthase</fullName>
    </recommendedName>
</protein>
<comment type="similarity">
    <text evidence="3">Belongs to the NMT1/THI5 family.</text>
</comment>
<evidence type="ECO:0000256" key="11">
    <source>
        <dbReference type="ARBA" id="ARBA00048179"/>
    </source>
</evidence>
<evidence type="ECO:0000256" key="4">
    <source>
        <dbReference type="ARBA" id="ARBA00011738"/>
    </source>
</evidence>
<dbReference type="PANTHER" id="PTHR31528:SF1">
    <property type="entry name" value="4-AMINO-5-HYDROXYMETHYL-2-METHYLPYRIMIDINE PHOSPHATE SYNTHASE THI11-RELATED"/>
    <property type="match status" value="1"/>
</dbReference>
<evidence type="ECO:0000256" key="6">
    <source>
        <dbReference type="ARBA" id="ARBA00022723"/>
    </source>
</evidence>
<dbReference type="InterPro" id="IPR015168">
    <property type="entry name" value="SsuA/THI5"/>
</dbReference>
<gene>
    <name evidence="15" type="ORF">NVS89_12725</name>
</gene>
<dbReference type="RefSeq" id="WP_258733131.1">
    <property type="nucleotide sequence ID" value="NZ_JANTHZ010000005.1"/>
</dbReference>
<dbReference type="GO" id="GO:0016740">
    <property type="term" value="F:transferase activity"/>
    <property type="evidence" value="ECO:0007669"/>
    <property type="project" value="UniProtKB-KW"/>
</dbReference>
<evidence type="ECO:0000259" key="14">
    <source>
        <dbReference type="Pfam" id="PF09084"/>
    </source>
</evidence>
<dbReference type="GO" id="GO:0009228">
    <property type="term" value="P:thiamine biosynthetic process"/>
    <property type="evidence" value="ECO:0007669"/>
    <property type="project" value="UniProtKB-KW"/>
</dbReference>
<dbReference type="EMBL" id="JANTHZ010000005">
    <property type="protein sequence ID" value="MCS0495964.1"/>
    <property type="molecule type" value="Genomic_DNA"/>
</dbReference>
<comment type="catalytic activity">
    <reaction evidence="11">
        <text>N(6)-(pyridoxal phosphate)-L-lysyl-[4-amino-5-hydroxymethyl-2-methylpyrimidine phosphate synthase] + L-histidyl-[4-amino-5-hydroxymethyl-2-methylpyrimidine phosphate synthase] + 2 Fe(3+) + 4 H2O = L-lysyl-[4-amino-5-hydroxymethyl-2-methylpyrimidine phosphate synthase] + (2S)-2-amino-5-hydroxy-4-oxopentanoyl-[4-amino-5-hydroxymethyl-2-methylpyrimidine phosphate synthase] + 4-amino-2-methyl-5-(phosphooxymethyl)pyrimidine + 3-oxopropanoate + 2 Fe(2+) + 2 H(+)</text>
        <dbReference type="Rhea" id="RHEA:65756"/>
        <dbReference type="Rhea" id="RHEA-COMP:16892"/>
        <dbReference type="Rhea" id="RHEA-COMP:16893"/>
        <dbReference type="Rhea" id="RHEA-COMP:16894"/>
        <dbReference type="Rhea" id="RHEA-COMP:16895"/>
        <dbReference type="ChEBI" id="CHEBI:15377"/>
        <dbReference type="ChEBI" id="CHEBI:15378"/>
        <dbReference type="ChEBI" id="CHEBI:29033"/>
        <dbReference type="ChEBI" id="CHEBI:29034"/>
        <dbReference type="ChEBI" id="CHEBI:29969"/>
        <dbReference type="ChEBI" id="CHEBI:29979"/>
        <dbReference type="ChEBI" id="CHEBI:33190"/>
        <dbReference type="ChEBI" id="CHEBI:58354"/>
        <dbReference type="ChEBI" id="CHEBI:143915"/>
        <dbReference type="ChEBI" id="CHEBI:157692"/>
    </reaction>
    <physiologicalReaction direction="left-to-right" evidence="11">
        <dbReference type="Rhea" id="RHEA:65757"/>
    </physiologicalReaction>
</comment>
<evidence type="ECO:0000256" key="3">
    <source>
        <dbReference type="ARBA" id="ARBA00009406"/>
    </source>
</evidence>
<feature type="active site" evidence="12">
    <location>
        <position position="203"/>
    </location>
</feature>
<evidence type="ECO:0000256" key="12">
    <source>
        <dbReference type="PROSITE-ProRule" id="PRU10040"/>
    </source>
</evidence>
<proteinExistence type="inferred from homology"/>
<evidence type="ECO:0000256" key="8">
    <source>
        <dbReference type="ARBA" id="ARBA00022977"/>
    </source>
</evidence>
<evidence type="ECO:0000256" key="1">
    <source>
        <dbReference type="ARBA" id="ARBA00003469"/>
    </source>
</evidence>
<evidence type="ECO:0000256" key="2">
    <source>
        <dbReference type="ARBA" id="ARBA00004948"/>
    </source>
</evidence>
<keyword evidence="8" id="KW-0784">Thiamine biosynthesis</keyword>
<dbReference type="InterPro" id="IPR033131">
    <property type="entry name" value="Pectinesterase_Asp_AS"/>
</dbReference>
<organism evidence="15 16">
    <name type="scientific">Ancylobacter mangrovi</name>
    <dbReference type="NCBI Taxonomy" id="2972472"/>
    <lineage>
        <taxon>Bacteria</taxon>
        <taxon>Pseudomonadati</taxon>
        <taxon>Pseudomonadota</taxon>
        <taxon>Alphaproteobacteria</taxon>
        <taxon>Hyphomicrobiales</taxon>
        <taxon>Xanthobacteraceae</taxon>
        <taxon>Ancylobacter</taxon>
    </lineage>
</organism>
<accession>A0A9X2PEK4</accession>
<feature type="chain" id="PRO_5040845404" description="Thiamine pyrimidine synthase" evidence="13">
    <location>
        <begin position="48"/>
        <end position="361"/>
    </location>
</feature>
<comment type="pathway">
    <text evidence="2">Cofactor biosynthesis; thiamine diphosphate biosynthesis.</text>
</comment>
<keyword evidence="7" id="KW-0663">Pyridoxal phosphate</keyword>
<feature type="signal peptide" evidence="13">
    <location>
        <begin position="1"/>
        <end position="47"/>
    </location>
</feature>
<name>A0A9X2PEK4_9HYPH</name>
<feature type="domain" description="SsuA/THI5-like" evidence="14">
    <location>
        <begin position="64"/>
        <end position="275"/>
    </location>
</feature>
<evidence type="ECO:0000313" key="15">
    <source>
        <dbReference type="EMBL" id="MCS0495964.1"/>
    </source>
</evidence>
<reference evidence="15" key="1">
    <citation type="submission" date="2022-08" db="EMBL/GenBank/DDBJ databases">
        <authorList>
            <person name="Li F."/>
        </authorList>
    </citation>
    <scope>NUCLEOTIDE SEQUENCE</scope>
    <source>
        <strain evidence="15">MQZ15Z-1</strain>
    </source>
</reference>
<dbReference type="Proteomes" id="UP001151088">
    <property type="component" value="Unassembled WGS sequence"/>
</dbReference>
<comment type="function">
    <text evidence="1">Responsible for the formation of the pyrimidine heterocycle in the thiamine biosynthesis pathway. Catalyzes the formation of hydroxymethylpyrimidine phosphate (HMP-P) from histidine and pyridoxal phosphate (PLP). The protein uses PLP and the active site histidine to form HMP-P, generating an inactive enzyme. The enzyme can only undergo a single turnover, which suggests it is a suicide enzyme.</text>
</comment>
<dbReference type="Pfam" id="PF09084">
    <property type="entry name" value="NMT1"/>
    <property type="match status" value="1"/>
</dbReference>
<keyword evidence="5" id="KW-0808">Transferase</keyword>
<comment type="subunit">
    <text evidence="4">Homodimer.</text>
</comment>
<dbReference type="Gene3D" id="3.40.190.10">
    <property type="entry name" value="Periplasmic binding protein-like II"/>
    <property type="match status" value="2"/>
</dbReference>
<keyword evidence="6" id="KW-0479">Metal-binding</keyword>
<dbReference type="SUPFAM" id="SSF53850">
    <property type="entry name" value="Periplasmic binding protein-like II"/>
    <property type="match status" value="1"/>
</dbReference>
<dbReference type="GO" id="GO:0046872">
    <property type="term" value="F:metal ion binding"/>
    <property type="evidence" value="ECO:0007669"/>
    <property type="project" value="UniProtKB-KW"/>
</dbReference>
<evidence type="ECO:0000256" key="13">
    <source>
        <dbReference type="SAM" id="SignalP"/>
    </source>
</evidence>
<evidence type="ECO:0000256" key="9">
    <source>
        <dbReference type="ARBA" id="ARBA00023004"/>
    </source>
</evidence>
<keyword evidence="13" id="KW-0732">Signal</keyword>
<dbReference type="PANTHER" id="PTHR31528">
    <property type="entry name" value="4-AMINO-5-HYDROXYMETHYL-2-METHYLPYRIMIDINE PHOSPHATE SYNTHASE THI11-RELATED"/>
    <property type="match status" value="1"/>
</dbReference>
<dbReference type="AlphaFoldDB" id="A0A9X2PEK4"/>
<evidence type="ECO:0000256" key="10">
    <source>
        <dbReference type="ARBA" id="ARBA00033171"/>
    </source>
</evidence>
<sequence length="361" mass="38952">MIRLFSRLATRFRSSPARQRTGGTAHLAGATSLAAMIALAAVTGAHADTPVKFTLDWVFQGPTSPFLVALEKGYYKDEGLDVTMDPGQGSAGAVQRVASGAYDIGFADVNSLIEYNAKNPGKEILCVFMAYDFPPFGVYALKTSGIKTPADLAGKKLGAPVFDASFRLFPAFAKKVGIDPKSVESVNLTPQLREQSLVQGTVDFISGHYFSSVLDLEARGVKLDDLVVFTYSDAGMDVYGNGIIVSPQMAEKPEVVKGFLRATIKAWKEVAANPEIGVAAAKNRDPLIDEALELRRLNMSLQMNVLTPYVKENGMGDVDPERFARSIKDVADAFGLPDAPAPEKVFTDYYLPPKADRMVAP</sequence>
<keyword evidence="16" id="KW-1185">Reference proteome</keyword>
<dbReference type="InterPro" id="IPR027939">
    <property type="entry name" value="NMT1/THI5"/>
</dbReference>